<evidence type="ECO:0000313" key="2">
    <source>
        <dbReference type="EMBL" id="KAK0631590.1"/>
    </source>
</evidence>
<evidence type="ECO:0008006" key="4">
    <source>
        <dbReference type="Google" id="ProtNLM"/>
    </source>
</evidence>
<keyword evidence="1" id="KW-0732">Signal</keyword>
<dbReference type="AlphaFoldDB" id="A0AA39XEA3"/>
<protein>
    <recommendedName>
        <fullName evidence="4">Apple domain-containing protein</fullName>
    </recommendedName>
</protein>
<feature type="signal peptide" evidence="1">
    <location>
        <begin position="1"/>
        <end position="19"/>
    </location>
</feature>
<evidence type="ECO:0000313" key="3">
    <source>
        <dbReference type="Proteomes" id="UP001175000"/>
    </source>
</evidence>
<keyword evidence="3" id="KW-1185">Reference proteome</keyword>
<reference evidence="2" key="1">
    <citation type="submission" date="2023-06" db="EMBL/GenBank/DDBJ databases">
        <title>Genome-scale phylogeny and comparative genomics of the fungal order Sordariales.</title>
        <authorList>
            <consortium name="Lawrence Berkeley National Laboratory"/>
            <person name="Hensen N."/>
            <person name="Bonometti L."/>
            <person name="Westerberg I."/>
            <person name="Brannstrom I.O."/>
            <person name="Guillou S."/>
            <person name="Cros-Aarteil S."/>
            <person name="Calhoun S."/>
            <person name="Haridas S."/>
            <person name="Kuo A."/>
            <person name="Mondo S."/>
            <person name="Pangilinan J."/>
            <person name="Riley R."/>
            <person name="Labutti K."/>
            <person name="Andreopoulos B."/>
            <person name="Lipzen A."/>
            <person name="Chen C."/>
            <person name="Yanf M."/>
            <person name="Daum C."/>
            <person name="Ng V."/>
            <person name="Clum A."/>
            <person name="Steindorff A."/>
            <person name="Ohm R."/>
            <person name="Martin F."/>
            <person name="Silar P."/>
            <person name="Natvig D."/>
            <person name="Lalanne C."/>
            <person name="Gautier V."/>
            <person name="Ament-Velasquez S.L."/>
            <person name="Kruys A."/>
            <person name="Hutchinson M.I."/>
            <person name="Powell A.J."/>
            <person name="Barry K."/>
            <person name="Miller A.N."/>
            <person name="Grigoriev I.V."/>
            <person name="Debuchy R."/>
            <person name="Gladieux P."/>
            <person name="Thoren M.H."/>
            <person name="Johannesson H."/>
        </authorList>
    </citation>
    <scope>NUCLEOTIDE SEQUENCE</scope>
    <source>
        <strain evidence="2">CBS 606.72</strain>
    </source>
</reference>
<feature type="chain" id="PRO_5041371151" description="Apple domain-containing protein" evidence="1">
    <location>
        <begin position="20"/>
        <end position="324"/>
    </location>
</feature>
<organism evidence="2 3">
    <name type="scientific">Immersiella caudata</name>
    <dbReference type="NCBI Taxonomy" id="314043"/>
    <lineage>
        <taxon>Eukaryota</taxon>
        <taxon>Fungi</taxon>
        <taxon>Dikarya</taxon>
        <taxon>Ascomycota</taxon>
        <taxon>Pezizomycotina</taxon>
        <taxon>Sordariomycetes</taxon>
        <taxon>Sordariomycetidae</taxon>
        <taxon>Sordariales</taxon>
        <taxon>Lasiosphaeriaceae</taxon>
        <taxon>Immersiella</taxon>
    </lineage>
</organism>
<sequence>MRPSQVLAVVGIGLPLAAALRPPFPNQCSVEGALKYFTCSGYVPPWCVSDLKAQAIEFCEDYLAVEPVTTTLTTVTPIESFTVTETSVTSTTTTELTTTTETSTTLTVSFTTTVVTSTSIAPFPVVVTEKKRGVATCSSLATGRLLHHPASRLSHLCSCLGVTPTTSTVTVSATTAPASTVLVTSTTVTTIIFSSTDVSTATSVETSTSATTVTSTALATFTPPPYCDNPPLSGTLSGGGGNLFQPGVFAASPSDCCIRCYQTLNCLGAGYAVDDNACFLLLKIEPQAGTGTSDQCPLGFDTTSSLGPPVEGAVEGAFAGPCRS</sequence>
<proteinExistence type="predicted"/>
<gene>
    <name evidence="2" type="ORF">B0T14DRAFT_5001</name>
</gene>
<comment type="caution">
    <text evidence="2">The sequence shown here is derived from an EMBL/GenBank/DDBJ whole genome shotgun (WGS) entry which is preliminary data.</text>
</comment>
<dbReference type="Proteomes" id="UP001175000">
    <property type="component" value="Unassembled WGS sequence"/>
</dbReference>
<evidence type="ECO:0000256" key="1">
    <source>
        <dbReference type="SAM" id="SignalP"/>
    </source>
</evidence>
<name>A0AA39XEA3_9PEZI</name>
<accession>A0AA39XEA3</accession>
<dbReference type="EMBL" id="JAULSU010000001">
    <property type="protein sequence ID" value="KAK0631590.1"/>
    <property type="molecule type" value="Genomic_DNA"/>
</dbReference>